<evidence type="ECO:0000313" key="3">
    <source>
        <dbReference type="Proteomes" id="UP000824116"/>
    </source>
</evidence>
<dbReference type="AlphaFoldDB" id="A0A9D2G9B0"/>
<organism evidence="2 3">
    <name type="scientific">Candidatus Mediterraneibacter stercoravium</name>
    <dbReference type="NCBI Taxonomy" id="2838685"/>
    <lineage>
        <taxon>Bacteria</taxon>
        <taxon>Bacillati</taxon>
        <taxon>Bacillota</taxon>
        <taxon>Clostridia</taxon>
        <taxon>Lachnospirales</taxon>
        <taxon>Lachnospiraceae</taxon>
        <taxon>Mediterraneibacter</taxon>
    </lineage>
</organism>
<comment type="caution">
    <text evidence="2">The sequence shown here is derived from an EMBL/GenBank/DDBJ whole genome shotgun (WGS) entry which is preliminary data.</text>
</comment>
<evidence type="ECO:0000256" key="1">
    <source>
        <dbReference type="SAM" id="Phobius"/>
    </source>
</evidence>
<evidence type="ECO:0000313" key="2">
    <source>
        <dbReference type="EMBL" id="HIZ74562.1"/>
    </source>
</evidence>
<dbReference type="EMBL" id="DXAY01000115">
    <property type="protein sequence ID" value="HIZ74562.1"/>
    <property type="molecule type" value="Genomic_DNA"/>
</dbReference>
<feature type="transmembrane region" description="Helical" evidence="1">
    <location>
        <begin position="54"/>
        <end position="73"/>
    </location>
</feature>
<reference evidence="2" key="1">
    <citation type="journal article" date="2021" name="PeerJ">
        <title>Extensive microbial diversity within the chicken gut microbiome revealed by metagenomics and culture.</title>
        <authorList>
            <person name="Gilroy R."/>
            <person name="Ravi A."/>
            <person name="Getino M."/>
            <person name="Pursley I."/>
            <person name="Horton D.L."/>
            <person name="Alikhan N.F."/>
            <person name="Baker D."/>
            <person name="Gharbi K."/>
            <person name="Hall N."/>
            <person name="Watson M."/>
            <person name="Adriaenssens E.M."/>
            <person name="Foster-Nyarko E."/>
            <person name="Jarju S."/>
            <person name="Secka A."/>
            <person name="Antonio M."/>
            <person name="Oren A."/>
            <person name="Chaudhuri R.R."/>
            <person name="La Ragione R."/>
            <person name="Hildebrand F."/>
            <person name="Pallen M.J."/>
        </authorList>
    </citation>
    <scope>NUCLEOTIDE SEQUENCE</scope>
    <source>
        <strain evidence="2">CHK196-3914</strain>
    </source>
</reference>
<keyword evidence="1" id="KW-0472">Membrane</keyword>
<keyword evidence="1" id="KW-0812">Transmembrane</keyword>
<sequence>MTYSVTEYIAADGNLTADSREIAAVPESTADKAVENREVKTAGEVLAEALRDGTAARISAGIWLIVAAGLLGIRSLQYRMLFRKIGRETRRCRDPRINRLVQEIGRNMGIKKIPSVRTGRALSTPVLYERRKPAEG</sequence>
<protein>
    <submittedName>
        <fullName evidence="2">Uncharacterized protein</fullName>
    </submittedName>
</protein>
<gene>
    <name evidence="2" type="ORF">H9723_04860</name>
</gene>
<reference evidence="2" key="2">
    <citation type="submission" date="2021-04" db="EMBL/GenBank/DDBJ databases">
        <authorList>
            <person name="Gilroy R."/>
        </authorList>
    </citation>
    <scope>NUCLEOTIDE SEQUENCE</scope>
    <source>
        <strain evidence="2">CHK196-3914</strain>
    </source>
</reference>
<dbReference type="Proteomes" id="UP000824116">
    <property type="component" value="Unassembled WGS sequence"/>
</dbReference>
<proteinExistence type="predicted"/>
<accession>A0A9D2G9B0</accession>
<keyword evidence="1" id="KW-1133">Transmembrane helix</keyword>
<name>A0A9D2G9B0_9FIRM</name>